<dbReference type="SMART" id="SM00213">
    <property type="entry name" value="UBQ"/>
    <property type="match status" value="1"/>
</dbReference>
<dbReference type="InterPro" id="IPR028889">
    <property type="entry name" value="USP"/>
</dbReference>
<dbReference type="InterPro" id="IPR001394">
    <property type="entry name" value="Peptidase_C19_UCH"/>
</dbReference>
<dbReference type="GO" id="GO:0061136">
    <property type="term" value="P:regulation of proteasomal protein catabolic process"/>
    <property type="evidence" value="ECO:0007669"/>
    <property type="project" value="TreeGrafter"/>
</dbReference>
<dbReference type="GO" id="GO:0004843">
    <property type="term" value="F:cysteine-type deubiquitinase activity"/>
    <property type="evidence" value="ECO:0007669"/>
    <property type="project" value="UniProtKB-UniRule"/>
</dbReference>
<proteinExistence type="inferred from homology"/>
<evidence type="ECO:0000256" key="8">
    <source>
        <dbReference type="SAM" id="MobiDB-lite"/>
    </source>
</evidence>
<keyword evidence="6 7" id="KW-0788">Thiol protease</keyword>
<dbReference type="PROSITE" id="PS00972">
    <property type="entry name" value="USP_1"/>
    <property type="match status" value="1"/>
</dbReference>
<evidence type="ECO:0000313" key="12">
    <source>
        <dbReference type="Proteomes" id="UP000265515"/>
    </source>
</evidence>
<comment type="similarity">
    <text evidence="2 7">Belongs to the peptidase C19 family.</text>
</comment>
<comment type="catalytic activity">
    <reaction evidence="1 7">
        <text>Thiol-dependent hydrolysis of ester, thioester, amide, peptide and isopeptide bonds formed by the C-terminal Gly of ubiquitin (a 76-residue protein attached to proteins as an intracellular targeting signal).</text>
        <dbReference type="EC" id="3.4.19.12"/>
    </reaction>
</comment>
<dbReference type="CDD" id="cd16104">
    <property type="entry name" value="Ubl_USP14_like"/>
    <property type="match status" value="1"/>
</dbReference>
<dbReference type="FunFam" id="3.10.20.90:FF:000119">
    <property type="entry name" value="Ubiquitin carboxyl-terminal hydrolase 14"/>
    <property type="match status" value="1"/>
</dbReference>
<evidence type="ECO:0000256" key="7">
    <source>
        <dbReference type="RuleBase" id="RU366025"/>
    </source>
</evidence>
<evidence type="ECO:0000256" key="1">
    <source>
        <dbReference type="ARBA" id="ARBA00000707"/>
    </source>
</evidence>
<feature type="domain" description="Ubiquitin-like" evidence="9">
    <location>
        <begin position="18"/>
        <end position="87"/>
    </location>
</feature>
<feature type="region of interest" description="Disordered" evidence="8">
    <location>
        <begin position="370"/>
        <end position="440"/>
    </location>
</feature>
<name>A0A388KFF7_CHABU</name>
<evidence type="ECO:0000256" key="6">
    <source>
        <dbReference type="ARBA" id="ARBA00022807"/>
    </source>
</evidence>
<organism evidence="11 12">
    <name type="scientific">Chara braunii</name>
    <name type="common">Braun's stonewort</name>
    <dbReference type="NCBI Taxonomy" id="69332"/>
    <lineage>
        <taxon>Eukaryota</taxon>
        <taxon>Viridiplantae</taxon>
        <taxon>Streptophyta</taxon>
        <taxon>Charophyceae</taxon>
        <taxon>Charales</taxon>
        <taxon>Characeae</taxon>
        <taxon>Chara</taxon>
    </lineage>
</organism>
<dbReference type="Gramene" id="GBG68788">
    <property type="protein sequence ID" value="GBG68788"/>
    <property type="gene ID" value="CBR_g3328"/>
</dbReference>
<dbReference type="AlphaFoldDB" id="A0A388KFF7"/>
<dbReference type="PROSITE" id="PS50053">
    <property type="entry name" value="UBIQUITIN_2"/>
    <property type="match status" value="1"/>
</dbReference>
<dbReference type="Gene3D" id="3.90.70.10">
    <property type="entry name" value="Cysteine proteinases"/>
    <property type="match status" value="1"/>
</dbReference>
<evidence type="ECO:0000313" key="11">
    <source>
        <dbReference type="EMBL" id="GBG68788.1"/>
    </source>
</evidence>
<dbReference type="CDD" id="cd02657">
    <property type="entry name" value="Peptidase_C19A"/>
    <property type="match status" value="1"/>
</dbReference>
<dbReference type="Pfam" id="PF00443">
    <property type="entry name" value="UCH"/>
    <property type="match status" value="1"/>
</dbReference>
<dbReference type="InterPro" id="IPR029071">
    <property type="entry name" value="Ubiquitin-like_domsf"/>
</dbReference>
<keyword evidence="5 7" id="KW-0378">Hydrolase</keyword>
<evidence type="ECO:0000259" key="10">
    <source>
        <dbReference type="PROSITE" id="PS50235"/>
    </source>
</evidence>
<feature type="domain" description="USP" evidence="10">
    <location>
        <begin position="122"/>
        <end position="521"/>
    </location>
</feature>
<dbReference type="InterPro" id="IPR018200">
    <property type="entry name" value="USP_CS"/>
</dbReference>
<keyword evidence="3 7" id="KW-0645">Protease</keyword>
<dbReference type="InterPro" id="IPR038765">
    <property type="entry name" value="Papain-like_cys_pep_sf"/>
</dbReference>
<keyword evidence="12" id="KW-1185">Reference proteome</keyword>
<comment type="function">
    <text evidence="7">Recognizes and hydrolyzes the peptide bond at the C-terminal Gly of ubiquitin. Involved in the processing of poly-ubiquitin precursors as well as that of ubiquitinated proteins.</text>
</comment>
<accession>A0A388KFF7</accession>
<comment type="caution">
    <text evidence="11">The sequence shown here is derived from an EMBL/GenBank/DDBJ whole genome shotgun (WGS) entry which is preliminary data.</text>
</comment>
<dbReference type="InterPro" id="IPR000626">
    <property type="entry name" value="Ubiquitin-like_dom"/>
</dbReference>
<dbReference type="STRING" id="69332.A0A388KFF7"/>
<dbReference type="Proteomes" id="UP000265515">
    <property type="component" value="Unassembled WGS sequence"/>
</dbReference>
<evidence type="ECO:0000256" key="3">
    <source>
        <dbReference type="ARBA" id="ARBA00022670"/>
    </source>
</evidence>
<evidence type="ECO:0000259" key="9">
    <source>
        <dbReference type="PROSITE" id="PS50053"/>
    </source>
</evidence>
<keyword evidence="4 7" id="KW-0833">Ubl conjugation pathway</keyword>
<sequence length="527" mass="59139">MEVDRRSESSEKRAVSSLKVHVKWGKELLRDVEIDTTQPPLMFKMQLYSLTGVPPERQKISVKGGLLQDEGDWSKLGVKSGQRLMMMGTAEEIPSAPKQGPVFVEDLPEEDREGASMSEFSAGLINLGNTCYMNSTVQCLNRVPELREALLGYSSASGIEQDASHRLALSLKNLFGELNKSLRPVNPWQFLTILRERFPQFAQTGENTFMQQDAEECWTQLLQALSQRLRLQKEGRVESVVQDLFGIEMQNRLKCQESGEESFEKETIFTFKCHISQETKDLYEGMKQSLKGEVEKNSAILGRQALFVKTSSVIRLPLYLTVQFVRFFWKREAQQKAKILKKVTWPMVLDLSDFCTDELQETLKPLQKAMKQEADEKAAKKEEVGGGSKDKGVPKGDDEKTDDLPEHTAEGAGARDTVMTENQPSEGGSSDGDRGGLLASTSMPVSMLHRQPTGLYDLVAVLTHKGRSVDSGHYVAWVKQESGSWIKFDDDKPSVMTEEEIMKLSGGGDWHMAYLCLYKARTVARSS</sequence>
<dbReference type="Pfam" id="PF00240">
    <property type="entry name" value="ubiquitin"/>
    <property type="match status" value="1"/>
</dbReference>
<dbReference type="GO" id="GO:0070628">
    <property type="term" value="F:proteasome binding"/>
    <property type="evidence" value="ECO:0007669"/>
    <property type="project" value="TreeGrafter"/>
</dbReference>
<dbReference type="GO" id="GO:0043161">
    <property type="term" value="P:proteasome-mediated ubiquitin-dependent protein catabolic process"/>
    <property type="evidence" value="ECO:0007669"/>
    <property type="project" value="InterPro"/>
</dbReference>
<dbReference type="OMA" id="FKSDAEY"/>
<dbReference type="OrthoDB" id="333239at2759"/>
<dbReference type="SUPFAM" id="SSF54236">
    <property type="entry name" value="Ubiquitin-like"/>
    <property type="match status" value="1"/>
</dbReference>
<dbReference type="PROSITE" id="PS00973">
    <property type="entry name" value="USP_2"/>
    <property type="match status" value="1"/>
</dbReference>
<protein>
    <recommendedName>
        <fullName evidence="7">Ubiquitin carboxyl-terminal hydrolase</fullName>
        <ecNumber evidence="7">3.4.19.12</ecNumber>
    </recommendedName>
</protein>
<reference evidence="11 12" key="1">
    <citation type="journal article" date="2018" name="Cell">
        <title>The Chara Genome: Secondary Complexity and Implications for Plant Terrestrialization.</title>
        <authorList>
            <person name="Nishiyama T."/>
            <person name="Sakayama H."/>
            <person name="Vries J.D."/>
            <person name="Buschmann H."/>
            <person name="Saint-Marcoux D."/>
            <person name="Ullrich K.K."/>
            <person name="Haas F.B."/>
            <person name="Vanderstraeten L."/>
            <person name="Becker D."/>
            <person name="Lang D."/>
            <person name="Vosolsobe S."/>
            <person name="Rombauts S."/>
            <person name="Wilhelmsson P.K.I."/>
            <person name="Janitza P."/>
            <person name="Kern R."/>
            <person name="Heyl A."/>
            <person name="Rumpler F."/>
            <person name="Villalobos L.I.A.C."/>
            <person name="Clay J.M."/>
            <person name="Skokan R."/>
            <person name="Toyoda A."/>
            <person name="Suzuki Y."/>
            <person name="Kagoshima H."/>
            <person name="Schijlen E."/>
            <person name="Tajeshwar N."/>
            <person name="Catarino B."/>
            <person name="Hetherington A.J."/>
            <person name="Saltykova A."/>
            <person name="Bonnot C."/>
            <person name="Breuninger H."/>
            <person name="Symeonidi A."/>
            <person name="Radhakrishnan G.V."/>
            <person name="Van Nieuwerburgh F."/>
            <person name="Deforce D."/>
            <person name="Chang C."/>
            <person name="Karol K.G."/>
            <person name="Hedrich R."/>
            <person name="Ulvskov P."/>
            <person name="Glockner G."/>
            <person name="Delwiche C.F."/>
            <person name="Petrasek J."/>
            <person name="Van de Peer Y."/>
            <person name="Friml J."/>
            <person name="Beilby M."/>
            <person name="Dolan L."/>
            <person name="Kohara Y."/>
            <person name="Sugano S."/>
            <person name="Fujiyama A."/>
            <person name="Delaux P.-M."/>
            <person name="Quint M."/>
            <person name="TheiBen G."/>
            <person name="Hagemann M."/>
            <person name="Harholt J."/>
            <person name="Dunand C."/>
            <person name="Zachgo S."/>
            <person name="Langdale J."/>
            <person name="Maumus F."/>
            <person name="Straeten D.V.D."/>
            <person name="Gould S.B."/>
            <person name="Rensing S.A."/>
        </authorList>
    </citation>
    <scope>NUCLEOTIDE SEQUENCE [LARGE SCALE GENOMIC DNA]</scope>
    <source>
        <strain evidence="11 12">S276</strain>
    </source>
</reference>
<gene>
    <name evidence="11" type="ORF">CBR_g3328</name>
</gene>
<dbReference type="GO" id="GO:0016579">
    <property type="term" value="P:protein deubiquitination"/>
    <property type="evidence" value="ECO:0007669"/>
    <property type="project" value="InterPro"/>
</dbReference>
<dbReference type="SUPFAM" id="SSF54001">
    <property type="entry name" value="Cysteine proteinases"/>
    <property type="match status" value="1"/>
</dbReference>
<dbReference type="EC" id="3.4.19.12" evidence="7"/>
<dbReference type="Gene3D" id="3.10.20.90">
    <property type="entry name" value="Phosphatidylinositol 3-kinase Catalytic Subunit, Chain A, domain 1"/>
    <property type="match status" value="1"/>
</dbReference>
<dbReference type="PROSITE" id="PS50235">
    <property type="entry name" value="USP_3"/>
    <property type="match status" value="1"/>
</dbReference>
<dbReference type="InterPro" id="IPR044635">
    <property type="entry name" value="UBP14-like"/>
</dbReference>
<evidence type="ECO:0000256" key="2">
    <source>
        <dbReference type="ARBA" id="ARBA00009085"/>
    </source>
</evidence>
<dbReference type="PANTHER" id="PTHR43982:SF1">
    <property type="entry name" value="UBIQUITIN CARBOXYL-TERMINAL HYDROLASE 14"/>
    <property type="match status" value="1"/>
</dbReference>
<dbReference type="PANTHER" id="PTHR43982">
    <property type="entry name" value="UBIQUITIN CARBOXYL-TERMINAL HYDROLASE"/>
    <property type="match status" value="1"/>
</dbReference>
<evidence type="ECO:0000256" key="5">
    <source>
        <dbReference type="ARBA" id="ARBA00022801"/>
    </source>
</evidence>
<dbReference type="EMBL" id="BFEA01000105">
    <property type="protein sequence ID" value="GBG68788.1"/>
    <property type="molecule type" value="Genomic_DNA"/>
</dbReference>
<feature type="compositionally biased region" description="Basic and acidic residues" evidence="8">
    <location>
        <begin position="370"/>
        <end position="409"/>
    </location>
</feature>
<evidence type="ECO:0000256" key="4">
    <source>
        <dbReference type="ARBA" id="ARBA00022786"/>
    </source>
</evidence>